<comment type="caution">
    <text evidence="1">The sequence shown here is derived from an EMBL/GenBank/DDBJ whole genome shotgun (WGS) entry which is preliminary data.</text>
</comment>
<accession>A0A0F8XS94</accession>
<feature type="non-terminal residue" evidence="1">
    <location>
        <position position="1"/>
    </location>
</feature>
<name>A0A0F8XS94_9ZZZZ</name>
<evidence type="ECO:0000313" key="1">
    <source>
        <dbReference type="EMBL" id="KKK71937.1"/>
    </source>
</evidence>
<dbReference type="AlphaFoldDB" id="A0A0F8XS94"/>
<reference evidence="1" key="1">
    <citation type="journal article" date="2015" name="Nature">
        <title>Complex archaea that bridge the gap between prokaryotes and eukaryotes.</title>
        <authorList>
            <person name="Spang A."/>
            <person name="Saw J.H."/>
            <person name="Jorgensen S.L."/>
            <person name="Zaremba-Niedzwiedzka K."/>
            <person name="Martijn J."/>
            <person name="Lind A.E."/>
            <person name="van Eijk R."/>
            <person name="Schleper C."/>
            <person name="Guy L."/>
            <person name="Ettema T.J."/>
        </authorList>
    </citation>
    <scope>NUCLEOTIDE SEQUENCE</scope>
</reference>
<proteinExistence type="predicted"/>
<dbReference type="EMBL" id="LAZR01057506">
    <property type="protein sequence ID" value="KKK71937.1"/>
    <property type="molecule type" value="Genomic_DNA"/>
</dbReference>
<organism evidence="1">
    <name type="scientific">marine sediment metagenome</name>
    <dbReference type="NCBI Taxonomy" id="412755"/>
    <lineage>
        <taxon>unclassified sequences</taxon>
        <taxon>metagenomes</taxon>
        <taxon>ecological metagenomes</taxon>
    </lineage>
</organism>
<protein>
    <submittedName>
        <fullName evidence="1">Uncharacterized protein</fullName>
    </submittedName>
</protein>
<sequence length="62" mass="7157">VEDGRCGVRIDWRRRRNVAWRQLVITELGEDFADAAYKRAPLVTMATLVVVEHPPLPLWGEQ</sequence>
<gene>
    <name evidence="1" type="ORF">LCGC14_2908900</name>
</gene>